<keyword evidence="2" id="KW-1185">Reference proteome</keyword>
<comment type="caution">
    <text evidence="1">The sequence shown here is derived from an EMBL/GenBank/DDBJ whole genome shotgun (WGS) entry which is preliminary data.</text>
</comment>
<dbReference type="Proteomes" id="UP001230145">
    <property type="component" value="Unassembled WGS sequence"/>
</dbReference>
<organism evidence="1 2">
    <name type="scientific">Trueperella abortisuis</name>
    <dbReference type="NCBI Taxonomy" id="445930"/>
    <lineage>
        <taxon>Bacteria</taxon>
        <taxon>Bacillati</taxon>
        <taxon>Actinomycetota</taxon>
        <taxon>Actinomycetes</taxon>
        <taxon>Actinomycetales</taxon>
        <taxon>Actinomycetaceae</taxon>
        <taxon>Trueperella</taxon>
    </lineage>
</organism>
<gene>
    <name evidence="1" type="ORF">J2S45_001307</name>
</gene>
<evidence type="ECO:0000313" key="1">
    <source>
        <dbReference type="EMBL" id="MDP9832628.1"/>
    </source>
</evidence>
<protein>
    <submittedName>
        <fullName evidence="1">Uncharacterized protein</fullName>
    </submittedName>
</protein>
<accession>A0ABT9PIU0</accession>
<reference evidence="1 2" key="1">
    <citation type="submission" date="2023-07" db="EMBL/GenBank/DDBJ databases">
        <title>Sequencing the genomes of 1000 actinobacteria strains.</title>
        <authorList>
            <person name="Klenk H.-P."/>
        </authorList>
    </citation>
    <scope>NUCLEOTIDE SEQUENCE [LARGE SCALE GENOMIC DNA]</scope>
    <source>
        <strain evidence="1 2">DSM 19515</strain>
    </source>
</reference>
<evidence type="ECO:0000313" key="2">
    <source>
        <dbReference type="Proteomes" id="UP001230145"/>
    </source>
</evidence>
<proteinExistence type="predicted"/>
<sequence>MPYSDPQLIRLYDADTPTVQTTTSSAGSYVISGHNGWWALDVAPES</sequence>
<dbReference type="EMBL" id="JAUSQL010000001">
    <property type="protein sequence ID" value="MDP9832628.1"/>
    <property type="molecule type" value="Genomic_DNA"/>
</dbReference>
<name>A0ABT9PIU0_9ACTO</name>